<accession>A0A4V1LQY8</accession>
<reference evidence="13 14" key="1">
    <citation type="submission" date="2017-10" db="EMBL/GenBank/DDBJ databases">
        <title>Genomics of the genus Arcobacter.</title>
        <authorList>
            <person name="Perez-Cataluna A."/>
            <person name="Figueras M.J."/>
        </authorList>
    </citation>
    <scope>NUCLEOTIDE SEQUENCE [LARGE SCALE GENOMIC DNA]</scope>
    <source>
        <strain evidence="13 14">CECT 8993</strain>
    </source>
</reference>
<dbReference type="SMART" id="SM00283">
    <property type="entry name" value="MA"/>
    <property type="match status" value="1"/>
</dbReference>
<name>A0A4V1LQY8_9BACT</name>
<dbReference type="SUPFAM" id="SSF58104">
    <property type="entry name" value="Methyl-accepting chemotaxis protein (MCP) signaling domain"/>
    <property type="match status" value="1"/>
</dbReference>
<keyword evidence="8" id="KW-0807">Transducer</keyword>
<comment type="caution">
    <text evidence="13">The sequence shown here is derived from an EMBL/GenBank/DDBJ whole genome shotgun (WGS) entry which is preliminary data.</text>
</comment>
<dbReference type="PANTHER" id="PTHR43531">
    <property type="entry name" value="PROTEIN ICFG"/>
    <property type="match status" value="1"/>
</dbReference>
<evidence type="ECO:0000256" key="3">
    <source>
        <dbReference type="ARBA" id="ARBA00022500"/>
    </source>
</evidence>
<dbReference type="PANTHER" id="PTHR43531:SF11">
    <property type="entry name" value="METHYL-ACCEPTING CHEMOTAXIS PROTEIN 3"/>
    <property type="match status" value="1"/>
</dbReference>
<evidence type="ECO:0000256" key="5">
    <source>
        <dbReference type="ARBA" id="ARBA00022989"/>
    </source>
</evidence>
<comment type="similarity">
    <text evidence="7">Belongs to the methyl-accepting chemotaxis (MCP) protein family.</text>
</comment>
<keyword evidence="9" id="KW-0175">Coiled coil</keyword>
<keyword evidence="5 11" id="KW-1133">Transmembrane helix</keyword>
<feature type="coiled-coil region" evidence="9">
    <location>
        <begin position="385"/>
        <end position="412"/>
    </location>
</feature>
<dbReference type="Gene3D" id="3.30.450.20">
    <property type="entry name" value="PAS domain"/>
    <property type="match status" value="1"/>
</dbReference>
<comment type="subcellular location">
    <subcellularLocation>
        <location evidence="1">Cell membrane</location>
        <topology evidence="1">Multi-pass membrane protein</topology>
    </subcellularLocation>
</comment>
<keyword evidence="4 11" id="KW-0812">Transmembrane</keyword>
<feature type="domain" description="Methyl-accepting transducer" evidence="12">
    <location>
        <begin position="373"/>
        <end position="602"/>
    </location>
</feature>
<feature type="transmembrane region" description="Helical" evidence="11">
    <location>
        <begin position="189"/>
        <end position="210"/>
    </location>
</feature>
<protein>
    <submittedName>
        <fullName evidence="13">Chemotaxis protein</fullName>
    </submittedName>
</protein>
<keyword evidence="6 11" id="KW-0472">Membrane</keyword>
<evidence type="ECO:0000256" key="1">
    <source>
        <dbReference type="ARBA" id="ARBA00004651"/>
    </source>
</evidence>
<organism evidence="13 14">
    <name type="scientific">Halarcobacter ebronensis</name>
    <dbReference type="NCBI Taxonomy" id="1462615"/>
    <lineage>
        <taxon>Bacteria</taxon>
        <taxon>Pseudomonadati</taxon>
        <taxon>Campylobacterota</taxon>
        <taxon>Epsilonproteobacteria</taxon>
        <taxon>Campylobacterales</taxon>
        <taxon>Arcobacteraceae</taxon>
        <taxon>Halarcobacter</taxon>
    </lineage>
</organism>
<evidence type="ECO:0000313" key="13">
    <source>
        <dbReference type="EMBL" id="RXJ66348.1"/>
    </source>
</evidence>
<dbReference type="InterPro" id="IPR033480">
    <property type="entry name" value="sCache_2"/>
</dbReference>
<dbReference type="Pfam" id="PF00015">
    <property type="entry name" value="MCPsignal"/>
    <property type="match status" value="1"/>
</dbReference>
<keyword evidence="3" id="KW-0145">Chemotaxis</keyword>
<evidence type="ECO:0000256" key="7">
    <source>
        <dbReference type="ARBA" id="ARBA00029447"/>
    </source>
</evidence>
<dbReference type="GO" id="GO:0006935">
    <property type="term" value="P:chemotaxis"/>
    <property type="evidence" value="ECO:0007669"/>
    <property type="project" value="UniProtKB-KW"/>
</dbReference>
<evidence type="ECO:0000256" key="9">
    <source>
        <dbReference type="SAM" id="Coils"/>
    </source>
</evidence>
<feature type="compositionally biased region" description="Basic and acidic residues" evidence="10">
    <location>
        <begin position="620"/>
        <end position="653"/>
    </location>
</feature>
<dbReference type="InterPro" id="IPR004010">
    <property type="entry name" value="Double_Cache_2"/>
</dbReference>
<evidence type="ECO:0000256" key="2">
    <source>
        <dbReference type="ARBA" id="ARBA00022475"/>
    </source>
</evidence>
<evidence type="ECO:0000256" key="6">
    <source>
        <dbReference type="ARBA" id="ARBA00023136"/>
    </source>
</evidence>
<feature type="region of interest" description="Disordered" evidence="10">
    <location>
        <begin position="620"/>
        <end position="662"/>
    </location>
</feature>
<evidence type="ECO:0000256" key="10">
    <source>
        <dbReference type="SAM" id="MobiDB-lite"/>
    </source>
</evidence>
<dbReference type="AlphaFoldDB" id="A0A4V1LQY8"/>
<sequence>MILLSSILILEQKKELLSDKKDKLVSIIELSYSIIENEYNNFKNGLIDEEEAKSRAKKAIEVLRYNGDNYIWINNTELPYPKMVVHPMDSSKNGQIMDSSSNNNAISEQYNDGRVISVNHKNMFQSFVAIAQDGGSGFVVYLREKMIDGQNTEEKFEKLSYVKKFEPWSWVLGSGIFIDDIQTQFMNSLIKAITIIASILIVLSFIFFMITKEIVTKVNFINDGLENFFAYLNRESTDVEIKQISCRDEFGHMSDLINTNILKAQKGIKEDRALIDETINVLGEFEQGDLCQRLHLNVSNPAMMQLKSVLNKMAENLENNIDSVLEILEKYSRFNYLDRVNTDGVKKDLLKLANGVNGLGESITSMLIEGKTNGLTLHNASSTLLQNVRILNESASEAASSLEETAAALEQMTGNIRNNTGNIAKMAELSNNVTTSSKQGQMLATNTVKSMEDIDSQVSAINEAISVIDQIAFQTNILSLNAAVEAATAGEAGKGFAVVAQEVRNLATRSAEAAKEIKGMVESATKKADEGKEIATDMINGYQILNDNIEKTIALISDVDMSSKEQLLGIEQINDAIAELDQQTQKNAEVAMHTNDIALQTDSIANLIVKNANEKEFRGKNDIKEEGEQKSLKKSESRVANNKKDNRVIKAEDKDTEEWESF</sequence>
<dbReference type="Pfam" id="PF08269">
    <property type="entry name" value="dCache_2"/>
    <property type="match status" value="1"/>
</dbReference>
<evidence type="ECO:0000259" key="12">
    <source>
        <dbReference type="PROSITE" id="PS50111"/>
    </source>
</evidence>
<gene>
    <name evidence="13" type="ORF">CRV08_13345</name>
</gene>
<dbReference type="InterPro" id="IPR004089">
    <property type="entry name" value="MCPsignal_dom"/>
</dbReference>
<dbReference type="GO" id="GO:0005886">
    <property type="term" value="C:plasma membrane"/>
    <property type="evidence" value="ECO:0007669"/>
    <property type="project" value="UniProtKB-SubCell"/>
</dbReference>
<evidence type="ECO:0000256" key="4">
    <source>
        <dbReference type="ARBA" id="ARBA00022692"/>
    </source>
</evidence>
<evidence type="ECO:0000256" key="11">
    <source>
        <dbReference type="SAM" id="Phobius"/>
    </source>
</evidence>
<dbReference type="Gene3D" id="1.10.287.950">
    <property type="entry name" value="Methyl-accepting chemotaxis protein"/>
    <property type="match status" value="1"/>
</dbReference>
<dbReference type="GO" id="GO:0004888">
    <property type="term" value="F:transmembrane signaling receptor activity"/>
    <property type="evidence" value="ECO:0007669"/>
    <property type="project" value="TreeGrafter"/>
</dbReference>
<dbReference type="EMBL" id="PDKJ01000016">
    <property type="protein sequence ID" value="RXJ66348.1"/>
    <property type="molecule type" value="Genomic_DNA"/>
</dbReference>
<evidence type="ECO:0000256" key="8">
    <source>
        <dbReference type="PROSITE-ProRule" id="PRU00284"/>
    </source>
</evidence>
<evidence type="ECO:0000313" key="14">
    <source>
        <dbReference type="Proteomes" id="UP000290172"/>
    </source>
</evidence>
<proteinExistence type="inferred from homology"/>
<dbReference type="GO" id="GO:0007165">
    <property type="term" value="P:signal transduction"/>
    <property type="evidence" value="ECO:0007669"/>
    <property type="project" value="UniProtKB-KW"/>
</dbReference>
<dbReference type="SMART" id="SM01049">
    <property type="entry name" value="Cache_2"/>
    <property type="match status" value="1"/>
</dbReference>
<keyword evidence="2" id="KW-1003">Cell membrane</keyword>
<dbReference type="Proteomes" id="UP000290172">
    <property type="component" value="Unassembled WGS sequence"/>
</dbReference>
<dbReference type="PROSITE" id="PS50111">
    <property type="entry name" value="CHEMOTAXIS_TRANSDUC_2"/>
    <property type="match status" value="1"/>
</dbReference>
<dbReference type="InterPro" id="IPR051310">
    <property type="entry name" value="MCP_chemotaxis"/>
</dbReference>